<accession>A0ABU0CDC8</accession>
<name>A0ABU0CDC8_9BRAD</name>
<evidence type="ECO:0000313" key="11">
    <source>
        <dbReference type="EMBL" id="MDQ0327067.1"/>
    </source>
</evidence>
<dbReference type="EMBL" id="JAUSUK010000002">
    <property type="protein sequence ID" value="MDQ0327067.1"/>
    <property type="molecule type" value="Genomic_DNA"/>
</dbReference>
<evidence type="ECO:0000256" key="4">
    <source>
        <dbReference type="ARBA" id="ARBA00022692"/>
    </source>
</evidence>
<dbReference type="InterPro" id="IPR018448">
    <property type="entry name" value="TatB"/>
</dbReference>
<sequence length="163" mass="17176">MFDIGWTELVVIAGVAIIVVGPKDLPGMLRTFGKTMGQIRRTANDFKRQFDDALKEAERQAGLDETRQSLQSISKLDPLAGVKKDVEAAANRPSQKPAPETVPSALVAAEDSPSVSAEPVTDKNDETSPAEEQAQDVASSKDDGVAEEAAGNRGGSPRTSDAA</sequence>
<keyword evidence="4 9" id="KW-0812">Transmembrane</keyword>
<dbReference type="Gene3D" id="1.20.5.3310">
    <property type="match status" value="1"/>
</dbReference>
<keyword evidence="3 9" id="KW-1003">Cell membrane</keyword>
<proteinExistence type="inferred from homology"/>
<keyword evidence="8 9" id="KW-0472">Membrane</keyword>
<comment type="function">
    <text evidence="9">Part of the twin-arginine translocation (Tat) system that transports large folded proteins containing a characteristic twin-arginine motif in their signal peptide across membranes. Together with TatC, TatB is part of a receptor directly interacting with Tat signal peptides. TatB may form an oligomeric binding site that transiently accommodates folded Tat precursor proteins before their translocation.</text>
</comment>
<reference evidence="11 12" key="1">
    <citation type="submission" date="2023-07" db="EMBL/GenBank/DDBJ databases">
        <title>Genomic Encyclopedia of Type Strains, Phase IV (KMG-IV): sequencing the most valuable type-strain genomes for metagenomic binning, comparative biology and taxonomic classification.</title>
        <authorList>
            <person name="Goeker M."/>
        </authorList>
    </citation>
    <scope>NUCLEOTIDE SEQUENCE [LARGE SCALE GENOMIC DNA]</scope>
    <source>
        <strain evidence="11 12">DSM 11549</strain>
    </source>
</reference>
<dbReference type="HAMAP" id="MF_00237">
    <property type="entry name" value="TatB"/>
    <property type="match status" value="1"/>
</dbReference>
<evidence type="ECO:0000256" key="5">
    <source>
        <dbReference type="ARBA" id="ARBA00022927"/>
    </source>
</evidence>
<dbReference type="Pfam" id="PF02416">
    <property type="entry name" value="TatA_B_E"/>
    <property type="match status" value="1"/>
</dbReference>
<gene>
    <name evidence="9" type="primary">tatB</name>
    <name evidence="11" type="ORF">J2R99_002936</name>
</gene>
<evidence type="ECO:0000256" key="10">
    <source>
        <dbReference type="SAM" id="MobiDB-lite"/>
    </source>
</evidence>
<organism evidence="11 12">
    <name type="scientific">Rhodopseudomonas julia</name>
    <dbReference type="NCBI Taxonomy" id="200617"/>
    <lineage>
        <taxon>Bacteria</taxon>
        <taxon>Pseudomonadati</taxon>
        <taxon>Pseudomonadota</taxon>
        <taxon>Alphaproteobacteria</taxon>
        <taxon>Hyphomicrobiales</taxon>
        <taxon>Nitrobacteraceae</taxon>
        <taxon>Rhodopseudomonas</taxon>
    </lineage>
</organism>
<dbReference type="RefSeq" id="WP_307155147.1">
    <property type="nucleotide sequence ID" value="NZ_JAUSUK010000002.1"/>
</dbReference>
<evidence type="ECO:0000256" key="1">
    <source>
        <dbReference type="ARBA" id="ARBA00004167"/>
    </source>
</evidence>
<keyword evidence="6 9" id="KW-1133">Transmembrane helix</keyword>
<dbReference type="PANTHER" id="PTHR33162">
    <property type="entry name" value="SEC-INDEPENDENT PROTEIN TRANSLOCASE PROTEIN TATA, CHLOROPLASTIC"/>
    <property type="match status" value="1"/>
</dbReference>
<keyword evidence="5 9" id="KW-0653">Protein transport</keyword>
<dbReference type="InterPro" id="IPR003369">
    <property type="entry name" value="TatA/B/E"/>
</dbReference>
<comment type="similarity">
    <text evidence="9">Belongs to the TatB family.</text>
</comment>
<evidence type="ECO:0000256" key="9">
    <source>
        <dbReference type="HAMAP-Rule" id="MF_00237"/>
    </source>
</evidence>
<dbReference type="NCBIfam" id="TIGR01410">
    <property type="entry name" value="tatB"/>
    <property type="match status" value="1"/>
</dbReference>
<evidence type="ECO:0000256" key="3">
    <source>
        <dbReference type="ARBA" id="ARBA00022475"/>
    </source>
</evidence>
<dbReference type="PANTHER" id="PTHR33162:SF1">
    <property type="entry name" value="SEC-INDEPENDENT PROTEIN TRANSLOCASE PROTEIN TATA, CHLOROPLASTIC"/>
    <property type="match status" value="1"/>
</dbReference>
<evidence type="ECO:0000313" key="12">
    <source>
        <dbReference type="Proteomes" id="UP001230253"/>
    </source>
</evidence>
<comment type="subcellular location">
    <subcellularLocation>
        <location evidence="9">Cell membrane</location>
        <topology evidence="9">Single-pass membrane protein</topology>
    </subcellularLocation>
    <subcellularLocation>
        <location evidence="1">Membrane</location>
        <topology evidence="1">Single-pass membrane protein</topology>
    </subcellularLocation>
</comment>
<dbReference type="Proteomes" id="UP001230253">
    <property type="component" value="Unassembled WGS sequence"/>
</dbReference>
<evidence type="ECO:0000256" key="8">
    <source>
        <dbReference type="ARBA" id="ARBA00023136"/>
    </source>
</evidence>
<keyword evidence="2 9" id="KW-0813">Transport</keyword>
<comment type="subunit">
    <text evidence="9">The Tat system comprises two distinct complexes: a TatABC complex, containing multiple copies of TatA, TatB and TatC subunits, and a separate TatA complex, containing only TatA subunits. Substrates initially bind to the TatABC complex, which probably triggers association of the separate TatA complex to form the active translocon.</text>
</comment>
<comment type="caution">
    <text evidence="11">The sequence shown here is derived from an EMBL/GenBank/DDBJ whole genome shotgun (WGS) entry which is preliminary data.</text>
</comment>
<feature type="region of interest" description="Disordered" evidence="10">
    <location>
        <begin position="84"/>
        <end position="163"/>
    </location>
</feature>
<evidence type="ECO:0000256" key="7">
    <source>
        <dbReference type="ARBA" id="ARBA00023010"/>
    </source>
</evidence>
<dbReference type="PRINTS" id="PR01506">
    <property type="entry name" value="TATBPROTEIN"/>
</dbReference>
<evidence type="ECO:0000256" key="6">
    <source>
        <dbReference type="ARBA" id="ARBA00022989"/>
    </source>
</evidence>
<protein>
    <recommendedName>
        <fullName evidence="9">Sec-independent protein translocase protein TatB</fullName>
    </recommendedName>
</protein>
<keyword evidence="12" id="KW-1185">Reference proteome</keyword>
<evidence type="ECO:0000256" key="2">
    <source>
        <dbReference type="ARBA" id="ARBA00022448"/>
    </source>
</evidence>
<keyword evidence="7 9" id="KW-0811">Translocation</keyword>